<evidence type="ECO:0000313" key="3">
    <source>
        <dbReference type="Proteomes" id="UP000078550"/>
    </source>
</evidence>
<organism evidence="1 4">
    <name type="scientific">Plasmodium ovale wallikeri</name>
    <dbReference type="NCBI Taxonomy" id="864142"/>
    <lineage>
        <taxon>Eukaryota</taxon>
        <taxon>Sar</taxon>
        <taxon>Alveolata</taxon>
        <taxon>Apicomplexa</taxon>
        <taxon>Aconoidasida</taxon>
        <taxon>Haemosporida</taxon>
        <taxon>Plasmodiidae</taxon>
        <taxon>Plasmodium</taxon>
        <taxon>Plasmodium (Plasmodium)</taxon>
    </lineage>
</organism>
<dbReference type="EMBL" id="FLRE01000127">
    <property type="protein sequence ID" value="SBT36888.1"/>
    <property type="molecule type" value="Genomic_DNA"/>
</dbReference>
<proteinExistence type="predicted"/>
<keyword evidence="4" id="KW-1185">Reference proteome</keyword>
<reference evidence="1" key="2">
    <citation type="submission" date="2016-05" db="EMBL/GenBank/DDBJ databases">
        <authorList>
            <person name="Lavstsen T."/>
            <person name="Jespersen J.S."/>
        </authorList>
    </citation>
    <scope>NUCLEOTIDE SEQUENCE [LARGE SCALE GENOMIC DNA]</scope>
</reference>
<evidence type="ECO:0000313" key="2">
    <source>
        <dbReference type="EMBL" id="SBT36888.1"/>
    </source>
</evidence>
<evidence type="ECO:0000313" key="4">
    <source>
        <dbReference type="Proteomes" id="UP000078555"/>
    </source>
</evidence>
<accession>A0A1A8YY26</accession>
<sequence>MNYAGKTKIVQISFHNATPINKLCHAKRETRTECTTSQFGHEPFIEKKKKKNCNDTLPFHMYVAFISNFAFVLPLKPPRCTVACQNNKLFKKCYKHYMHLYTNMRICRHVHMVGYSRKGNMKCRFPAKFE</sequence>
<protein>
    <submittedName>
        <fullName evidence="1">Uncharacterized protein</fullName>
    </submittedName>
</protein>
<evidence type="ECO:0000313" key="1">
    <source>
        <dbReference type="EMBL" id="SBT36512.1"/>
    </source>
</evidence>
<dbReference type="Proteomes" id="UP000078550">
    <property type="component" value="Unassembled WGS sequence"/>
</dbReference>
<gene>
    <name evidence="1" type="ORF">POVWA1_032700</name>
    <name evidence="2" type="ORF">POVWA2_032330</name>
</gene>
<name>A0A1A8YY26_PLAOA</name>
<dbReference type="AlphaFoldDB" id="A0A1A8YY26"/>
<dbReference type="EMBL" id="FLRD01000097">
    <property type="protein sequence ID" value="SBT36512.1"/>
    <property type="molecule type" value="Genomic_DNA"/>
</dbReference>
<reference evidence="3 4" key="1">
    <citation type="submission" date="2016-05" db="EMBL/GenBank/DDBJ databases">
        <authorList>
            <person name="Naeem Raeece"/>
        </authorList>
    </citation>
    <scope>NUCLEOTIDE SEQUENCE [LARGE SCALE GENOMIC DNA]</scope>
</reference>
<dbReference type="Proteomes" id="UP000078555">
    <property type="component" value="Unassembled WGS sequence"/>
</dbReference>